<dbReference type="EMBL" id="DS268511">
    <property type="protein sequence ID" value="EFO83953.1"/>
    <property type="molecule type" value="Genomic_DNA"/>
</dbReference>
<feature type="domain" description="Cationic amino acid transporter C-terminal" evidence="14">
    <location>
        <begin position="538"/>
        <end position="588"/>
    </location>
</feature>
<evidence type="ECO:0000256" key="4">
    <source>
        <dbReference type="ARBA" id="ARBA00022475"/>
    </source>
</evidence>
<comment type="subcellular location">
    <subcellularLocation>
        <location evidence="1">Cell membrane</location>
        <topology evidence="1">Multi-pass membrane protein</topology>
    </subcellularLocation>
</comment>
<dbReference type="STRING" id="31234.E3N294"/>
<feature type="transmembrane region" description="Helical" evidence="13">
    <location>
        <begin position="193"/>
        <end position="211"/>
    </location>
</feature>
<feature type="transmembrane region" description="Helical" evidence="13">
    <location>
        <begin position="296"/>
        <end position="315"/>
    </location>
</feature>
<organism evidence="16">
    <name type="scientific">Caenorhabditis remanei</name>
    <name type="common">Caenorhabditis vulgaris</name>
    <dbReference type="NCBI Taxonomy" id="31234"/>
    <lineage>
        <taxon>Eukaryota</taxon>
        <taxon>Metazoa</taxon>
        <taxon>Ecdysozoa</taxon>
        <taxon>Nematoda</taxon>
        <taxon>Chromadorea</taxon>
        <taxon>Rhabditida</taxon>
        <taxon>Rhabditina</taxon>
        <taxon>Rhabditomorpha</taxon>
        <taxon>Rhabditoidea</taxon>
        <taxon>Rhabditidae</taxon>
        <taxon>Peloderinae</taxon>
        <taxon>Caenorhabditis</taxon>
    </lineage>
</organism>
<keyword evidence="6" id="KW-0029">Amino-acid transport</keyword>
<name>E3N294_CAERE</name>
<evidence type="ECO:0000256" key="12">
    <source>
        <dbReference type="ARBA" id="ARBA00034450"/>
    </source>
</evidence>
<dbReference type="InterPro" id="IPR002293">
    <property type="entry name" value="AA/rel_permease1"/>
</dbReference>
<evidence type="ECO:0000259" key="14">
    <source>
        <dbReference type="Pfam" id="PF13906"/>
    </source>
</evidence>
<keyword evidence="7 13" id="KW-1133">Transmembrane helix</keyword>
<evidence type="ECO:0000256" key="8">
    <source>
        <dbReference type="ARBA" id="ARBA00023136"/>
    </source>
</evidence>
<dbReference type="CTD" id="9827923"/>
<dbReference type="PANTHER" id="PTHR43243:SF27">
    <property type="entry name" value="CATIONIC AMINO ACID TRANSPORTER C-TERMINAL DOMAIN-CONTAINING PROTEIN"/>
    <property type="match status" value="1"/>
</dbReference>
<dbReference type="InterPro" id="IPR029485">
    <property type="entry name" value="CAT_C"/>
</dbReference>
<feature type="transmembrane region" description="Helical" evidence="13">
    <location>
        <begin position="223"/>
        <end position="242"/>
    </location>
</feature>
<feature type="transmembrane region" description="Helical" evidence="13">
    <location>
        <begin position="395"/>
        <end position="416"/>
    </location>
</feature>
<keyword evidence="8 13" id="KW-0472">Membrane</keyword>
<dbReference type="InParanoid" id="E3N294"/>
<dbReference type="Gene3D" id="1.20.1740.10">
    <property type="entry name" value="Amino acid/polyamine transporter I"/>
    <property type="match status" value="2"/>
</dbReference>
<dbReference type="KEGG" id="crq:GCK72_007853"/>
<feature type="transmembrane region" description="Helical" evidence="13">
    <location>
        <begin position="262"/>
        <end position="284"/>
    </location>
</feature>
<feature type="transmembrane region" description="Helical" evidence="13">
    <location>
        <begin position="566"/>
        <end position="585"/>
    </location>
</feature>
<evidence type="ECO:0000256" key="9">
    <source>
        <dbReference type="ARBA" id="ARBA00023180"/>
    </source>
</evidence>
<protein>
    <recommendedName>
        <fullName evidence="14">Cationic amino acid transporter C-terminal domain-containing protein</fullName>
    </recommendedName>
</protein>
<evidence type="ECO:0000313" key="15">
    <source>
        <dbReference type="EMBL" id="EFO83953.1"/>
    </source>
</evidence>
<gene>
    <name evidence="15" type="ORF">CRE_17476</name>
</gene>
<feature type="transmembrane region" description="Helical" evidence="13">
    <location>
        <begin position="478"/>
        <end position="497"/>
    </location>
</feature>
<dbReference type="GeneID" id="9827923"/>
<feature type="transmembrane region" description="Helical" evidence="13">
    <location>
        <begin position="422"/>
        <end position="441"/>
    </location>
</feature>
<dbReference type="PIRSF" id="PIRSF006060">
    <property type="entry name" value="AA_transporter"/>
    <property type="match status" value="1"/>
</dbReference>
<dbReference type="NCBIfam" id="TIGR00906">
    <property type="entry name" value="2A0303"/>
    <property type="match status" value="1"/>
</dbReference>
<dbReference type="Proteomes" id="UP000008281">
    <property type="component" value="Unassembled WGS sequence"/>
</dbReference>
<reference evidence="15" key="1">
    <citation type="submission" date="2007-07" db="EMBL/GenBank/DDBJ databases">
        <title>PCAP assembly of the Caenorhabditis remanei genome.</title>
        <authorList>
            <consortium name="The Caenorhabditis remanei Sequencing Consortium"/>
            <person name="Wilson R.K."/>
        </authorList>
    </citation>
    <scope>NUCLEOTIDE SEQUENCE [LARGE SCALE GENOMIC DNA]</scope>
    <source>
        <strain evidence="15">PB4641</strain>
    </source>
</reference>
<evidence type="ECO:0000256" key="10">
    <source>
        <dbReference type="ARBA" id="ARBA00034422"/>
    </source>
</evidence>
<evidence type="ECO:0000256" key="3">
    <source>
        <dbReference type="ARBA" id="ARBA00022448"/>
    </source>
</evidence>
<evidence type="ECO:0000256" key="7">
    <source>
        <dbReference type="ARBA" id="ARBA00022989"/>
    </source>
</evidence>
<comment type="catalytic activity">
    <reaction evidence="10">
        <text>L-lysine(in) = L-lysine(out)</text>
        <dbReference type="Rhea" id="RHEA:70935"/>
        <dbReference type="ChEBI" id="CHEBI:32551"/>
    </reaction>
</comment>
<comment type="catalytic activity">
    <reaction evidence="12">
        <text>L-ornithine(in) = L-ornithine(out)</text>
        <dbReference type="Rhea" id="RHEA:71199"/>
        <dbReference type="ChEBI" id="CHEBI:46911"/>
    </reaction>
</comment>
<feature type="transmembrane region" description="Helical" evidence="13">
    <location>
        <begin position="540"/>
        <end position="560"/>
    </location>
</feature>
<feature type="transmembrane region" description="Helical" evidence="13">
    <location>
        <begin position="93"/>
        <end position="113"/>
    </location>
</feature>
<keyword evidence="5 13" id="KW-0812">Transmembrane</keyword>
<dbReference type="GO" id="GO:0061459">
    <property type="term" value="F:L-arginine transmembrane transporter activity"/>
    <property type="evidence" value="ECO:0007669"/>
    <property type="project" value="UniProtKB-ARBA"/>
</dbReference>
<feature type="transmembrane region" description="Helical" evidence="13">
    <location>
        <begin position="509"/>
        <end position="528"/>
    </location>
</feature>
<keyword evidence="4" id="KW-1003">Cell membrane</keyword>
<dbReference type="OMA" id="RYCARGV"/>
<evidence type="ECO:0000256" key="1">
    <source>
        <dbReference type="ARBA" id="ARBA00004651"/>
    </source>
</evidence>
<dbReference type="AlphaFoldDB" id="E3N294"/>
<feature type="transmembrane region" description="Helical" evidence="13">
    <location>
        <begin position="60"/>
        <end position="81"/>
    </location>
</feature>
<evidence type="ECO:0000256" key="13">
    <source>
        <dbReference type="SAM" id="Phobius"/>
    </source>
</evidence>
<evidence type="ECO:0000256" key="6">
    <source>
        <dbReference type="ARBA" id="ARBA00022970"/>
    </source>
</evidence>
<evidence type="ECO:0000256" key="2">
    <source>
        <dbReference type="ARBA" id="ARBA00008572"/>
    </source>
</evidence>
<evidence type="ECO:0000256" key="11">
    <source>
        <dbReference type="ARBA" id="ARBA00034423"/>
    </source>
</evidence>
<dbReference type="Pfam" id="PF13906">
    <property type="entry name" value="AA_permease_C"/>
    <property type="match status" value="1"/>
</dbReference>
<dbReference type="RefSeq" id="XP_003097484.2">
    <property type="nucleotide sequence ID" value="XM_003097436.2"/>
</dbReference>
<sequence length="615" mass="67030">MVFTVFFNVFHLKIAFFDIFPAEINTTMTISKLTKISDVLFRKKTFDGGSHLNSQMKRCLTILDVMFIAIGHMIGAGIYVLTGSVVRNQAGPAIILSFLFSGFAALLSAFSYAEFGARFPRAGSAYTYSYVGMGEIWAFIVGWTVPLEYMIGNAAVARSWSGYFDTLVYKSVSNWTLTNVGHLSDGHGFFAQYPDFLAFILLYLVAIAVAMGSKFSTNVNTSFVVLNLAVLAFVIICGFTYADFSLWSGTYPDGRSKFFPYGIQGAVSGASTCFFAFIGFEALATAGEEAKNPHRTIPLATFSSLAIISVLYVLMGASLTLMVPYDQVDPDAAFAAAFEMKGATVAKIIMSVGALAGMLNNLVTGAFALPRAVYAMADDGLIFGWFGVINSRTKTPLNATIAFTIINSVLALVFDLEALVDFMSIGTLLAYSMVSLCVVILRHQKMLKDGSDDEYDDGGTLKPWVPFRSFWDHFSEGISIRCATGGLIFGYVCLALPFKTGIFSNAGGIILLVVGAVCSIISFIFILGHEQNKSTATYKVPFVPFLPCLGLLINVFMMVYLNLMTWIRLFVWLAIGILIYIGYGIRHSKEAKKMKNTVVSSDMAVLKNGANTKVH</sequence>
<dbReference type="InterPro" id="IPR004755">
    <property type="entry name" value="Cat_AA_permease"/>
</dbReference>
<feature type="transmembrane region" description="Helical" evidence="13">
    <location>
        <begin position="348"/>
        <end position="374"/>
    </location>
</feature>
<dbReference type="PANTHER" id="PTHR43243">
    <property type="entry name" value="INNER MEMBRANE TRANSPORTER YGJI-RELATED"/>
    <property type="match status" value="1"/>
</dbReference>
<dbReference type="FunCoup" id="E3N294">
    <property type="interactions" value="468"/>
</dbReference>
<feature type="transmembrane region" description="Helical" evidence="13">
    <location>
        <begin position="125"/>
        <end position="145"/>
    </location>
</feature>
<dbReference type="Pfam" id="PF13520">
    <property type="entry name" value="AA_permease_2"/>
    <property type="match status" value="1"/>
</dbReference>
<accession>E3N294</accession>
<dbReference type="HOGENOM" id="CLU_007946_15_7_1"/>
<proteinExistence type="inferred from homology"/>
<dbReference type="OrthoDB" id="3900342at2759"/>
<evidence type="ECO:0000256" key="5">
    <source>
        <dbReference type="ARBA" id="ARBA00022692"/>
    </source>
</evidence>
<keyword evidence="16" id="KW-1185">Reference proteome</keyword>
<keyword evidence="3" id="KW-0813">Transport</keyword>
<evidence type="ECO:0000313" key="16">
    <source>
        <dbReference type="Proteomes" id="UP000008281"/>
    </source>
</evidence>
<dbReference type="eggNOG" id="KOG1286">
    <property type="taxonomic scope" value="Eukaryota"/>
</dbReference>
<comment type="catalytic activity">
    <reaction evidence="11">
        <text>L-arginine(in) = L-arginine(out)</text>
        <dbReference type="Rhea" id="RHEA:32143"/>
        <dbReference type="ChEBI" id="CHEBI:32682"/>
    </reaction>
</comment>
<keyword evidence="9" id="KW-0325">Glycoprotein</keyword>
<dbReference type="GO" id="GO:0005886">
    <property type="term" value="C:plasma membrane"/>
    <property type="evidence" value="ECO:0007669"/>
    <property type="project" value="UniProtKB-SubCell"/>
</dbReference>
<comment type="similarity">
    <text evidence="2">Belongs to the amino acid-polyamine-organocation (APC) superfamily. Cationic amino acid transporter (CAT) (TC 2.A.3.3) family.</text>
</comment>